<keyword evidence="3" id="KW-1185">Reference proteome</keyword>
<proteinExistence type="predicted"/>
<comment type="caution">
    <text evidence="2">The sequence shown here is derived from an EMBL/GenBank/DDBJ whole genome shotgun (WGS) entry which is preliminary data.</text>
</comment>
<dbReference type="Proteomes" id="UP000033664">
    <property type="component" value="Unassembled WGS sequence"/>
</dbReference>
<name>A0A0F4PRG2_9GAMM</name>
<organism evidence="2 3">
    <name type="scientific">Pseudoalteromonas ruthenica</name>
    <dbReference type="NCBI Taxonomy" id="151081"/>
    <lineage>
        <taxon>Bacteria</taxon>
        <taxon>Pseudomonadati</taxon>
        <taxon>Pseudomonadota</taxon>
        <taxon>Gammaproteobacteria</taxon>
        <taxon>Alteromonadales</taxon>
        <taxon>Pseudoalteromonadaceae</taxon>
        <taxon>Pseudoalteromonas</taxon>
    </lineage>
</organism>
<dbReference type="Pfam" id="PF11174">
    <property type="entry name" value="DUF2970"/>
    <property type="match status" value="1"/>
</dbReference>
<evidence type="ECO:0000313" key="2">
    <source>
        <dbReference type="EMBL" id="KJZ01746.1"/>
    </source>
</evidence>
<dbReference type="InterPro" id="IPR021344">
    <property type="entry name" value="DUF2970"/>
</dbReference>
<evidence type="ECO:0008006" key="4">
    <source>
        <dbReference type="Google" id="ProtNLM"/>
    </source>
</evidence>
<keyword evidence="1" id="KW-1133">Transmembrane helix</keyword>
<gene>
    <name evidence="2" type="ORF">TW72_02010</name>
</gene>
<keyword evidence="1" id="KW-0472">Membrane</keyword>
<keyword evidence="1" id="KW-0812">Transmembrane</keyword>
<dbReference type="GeneID" id="58227257"/>
<dbReference type="AlphaFoldDB" id="A0A0F4PRG2"/>
<dbReference type="EMBL" id="JXXZ01000002">
    <property type="protein sequence ID" value="KJZ01746.1"/>
    <property type="molecule type" value="Genomic_DNA"/>
</dbReference>
<dbReference type="OrthoDB" id="5625885at2"/>
<sequence>MWSQLQSVIAAFFGVQSNAKREHDFKHHNPKALIAIAIVLFIAFILGVLGLVQLVLPAR</sequence>
<evidence type="ECO:0000256" key="1">
    <source>
        <dbReference type="SAM" id="Phobius"/>
    </source>
</evidence>
<accession>A0A0F4PRG2</accession>
<reference evidence="2 3" key="1">
    <citation type="journal article" date="2015" name="BMC Genomics">
        <title>Genome mining reveals unlocked bioactive potential of marine Gram-negative bacteria.</title>
        <authorList>
            <person name="Machado H."/>
            <person name="Sonnenschein E.C."/>
            <person name="Melchiorsen J."/>
            <person name="Gram L."/>
        </authorList>
    </citation>
    <scope>NUCLEOTIDE SEQUENCE [LARGE SCALE GENOMIC DNA]</scope>
    <source>
        <strain evidence="2 3">S3137</strain>
    </source>
</reference>
<dbReference type="RefSeq" id="WP_045979167.1">
    <property type="nucleotide sequence ID" value="NZ_JXXY01000006.1"/>
</dbReference>
<feature type="transmembrane region" description="Helical" evidence="1">
    <location>
        <begin position="33"/>
        <end position="56"/>
    </location>
</feature>
<evidence type="ECO:0000313" key="3">
    <source>
        <dbReference type="Proteomes" id="UP000033664"/>
    </source>
</evidence>
<protein>
    <recommendedName>
        <fullName evidence="4">DUF2970 domain-containing protein</fullName>
    </recommendedName>
</protein>